<proteinExistence type="predicted"/>
<name>A0A1R3L227_9ROSI</name>
<comment type="caution">
    <text evidence="2">The sequence shown here is derived from an EMBL/GenBank/DDBJ whole genome shotgun (WGS) entry which is preliminary data.</text>
</comment>
<feature type="compositionally biased region" description="Basic and acidic residues" evidence="1">
    <location>
        <begin position="129"/>
        <end position="144"/>
    </location>
</feature>
<evidence type="ECO:0000313" key="2">
    <source>
        <dbReference type="EMBL" id="OMP13414.1"/>
    </source>
</evidence>
<feature type="compositionally biased region" description="Basic and acidic residues" evidence="1">
    <location>
        <begin position="264"/>
        <end position="276"/>
    </location>
</feature>
<evidence type="ECO:0000256" key="1">
    <source>
        <dbReference type="SAM" id="MobiDB-lite"/>
    </source>
</evidence>
<feature type="region of interest" description="Disordered" evidence="1">
    <location>
        <begin position="245"/>
        <end position="289"/>
    </location>
</feature>
<reference evidence="3" key="1">
    <citation type="submission" date="2013-09" db="EMBL/GenBank/DDBJ databases">
        <title>Corchorus olitorius genome sequencing.</title>
        <authorList>
            <person name="Alam M."/>
            <person name="Haque M.S."/>
            <person name="Islam M.S."/>
            <person name="Emdad E.M."/>
            <person name="Islam M.M."/>
            <person name="Ahmed B."/>
            <person name="Halim A."/>
            <person name="Hossen Q.M.M."/>
            <person name="Hossain M.Z."/>
            <person name="Ahmed R."/>
            <person name="Khan M.M."/>
            <person name="Islam R."/>
            <person name="Rashid M.M."/>
            <person name="Khan S.A."/>
            <person name="Rahman M.S."/>
            <person name="Alam M."/>
            <person name="Yahiya A.S."/>
            <person name="Khan M.S."/>
            <person name="Azam M.S."/>
            <person name="Haque T."/>
            <person name="Lashkar M.Z.H."/>
            <person name="Akhand A.I."/>
            <person name="Morshed G."/>
            <person name="Roy S."/>
            <person name="Uddin K.S."/>
            <person name="Rabeya T."/>
            <person name="Hossain A.S."/>
            <person name="Chowdhury A."/>
            <person name="Snigdha A.R."/>
            <person name="Mortoza M.S."/>
            <person name="Matin S.A."/>
            <person name="Hoque S.M.E."/>
            <person name="Islam M.K."/>
            <person name="Roy D.K."/>
            <person name="Haider R."/>
            <person name="Moosa M.M."/>
            <person name="Elias S.M."/>
            <person name="Hasan A.M."/>
            <person name="Jahan S."/>
            <person name="Shafiuddin M."/>
            <person name="Mahmood N."/>
            <person name="Shommy N.S."/>
        </authorList>
    </citation>
    <scope>NUCLEOTIDE SEQUENCE [LARGE SCALE GENOMIC DNA]</scope>
    <source>
        <strain evidence="3">cv. O-4</strain>
    </source>
</reference>
<dbReference type="OrthoDB" id="77835at2759"/>
<feature type="non-terminal residue" evidence="2">
    <location>
        <position position="1"/>
    </location>
</feature>
<sequence length="289" mass="32173">RNREDDNGALDDVLPVRVHADVGQTIVDDRKDDHTGDHAEHSTHTAAEGDPAHHAGSNRIQFVHKAEVVGSRADTARFQHPAEGIEHTGQGINHQQVQGHVNAGHFRCFRVAPDGEDVLTKAGFVPQDPDERHRNQRVESDVRQAEAAQRNKSLREGREAAVEARDGGRTDEVVVQGVDTVNDDHRTQGGDKWRHVQVSDDDTVDQTNHCTDGADNQDHHENGHGRHFREHLVGVFHRLQQGCRDHRRQADLSPCGKVSPLGDDEPRHAQRNDNTHGRLGQNVTQVQQT</sequence>
<gene>
    <name evidence="2" type="ORF">COLO4_01727</name>
</gene>
<keyword evidence="3" id="KW-1185">Reference proteome</keyword>
<dbReference type="AlphaFoldDB" id="A0A1R3L227"/>
<accession>A0A1R3L227</accession>
<feature type="region of interest" description="Disordered" evidence="1">
    <location>
        <begin position="125"/>
        <end position="169"/>
    </location>
</feature>
<dbReference type="EMBL" id="AWUE01004346">
    <property type="protein sequence ID" value="OMP13414.1"/>
    <property type="molecule type" value="Genomic_DNA"/>
</dbReference>
<feature type="compositionally biased region" description="Basic and acidic residues" evidence="1">
    <location>
        <begin position="153"/>
        <end position="169"/>
    </location>
</feature>
<organism evidence="2 3">
    <name type="scientific">Corchorus olitorius</name>
    <dbReference type="NCBI Taxonomy" id="93759"/>
    <lineage>
        <taxon>Eukaryota</taxon>
        <taxon>Viridiplantae</taxon>
        <taxon>Streptophyta</taxon>
        <taxon>Embryophyta</taxon>
        <taxon>Tracheophyta</taxon>
        <taxon>Spermatophyta</taxon>
        <taxon>Magnoliopsida</taxon>
        <taxon>eudicotyledons</taxon>
        <taxon>Gunneridae</taxon>
        <taxon>Pentapetalae</taxon>
        <taxon>rosids</taxon>
        <taxon>malvids</taxon>
        <taxon>Malvales</taxon>
        <taxon>Malvaceae</taxon>
        <taxon>Grewioideae</taxon>
        <taxon>Apeibeae</taxon>
        <taxon>Corchorus</taxon>
    </lineage>
</organism>
<feature type="compositionally biased region" description="Basic and acidic residues" evidence="1">
    <location>
        <begin position="28"/>
        <end position="43"/>
    </location>
</feature>
<protein>
    <submittedName>
        <fullName evidence="2">Uncharacterized protein</fullName>
    </submittedName>
</protein>
<dbReference type="Proteomes" id="UP000187203">
    <property type="component" value="Unassembled WGS sequence"/>
</dbReference>
<feature type="region of interest" description="Disordered" evidence="1">
    <location>
        <begin position="28"/>
        <end position="54"/>
    </location>
</feature>
<evidence type="ECO:0000313" key="3">
    <source>
        <dbReference type="Proteomes" id="UP000187203"/>
    </source>
</evidence>